<feature type="transmembrane region" description="Helical" evidence="7">
    <location>
        <begin position="231"/>
        <end position="254"/>
    </location>
</feature>
<keyword evidence="5 7" id="KW-1133">Transmembrane helix</keyword>
<evidence type="ECO:0000313" key="10">
    <source>
        <dbReference type="EMBL" id="KAB1659427.1"/>
    </source>
</evidence>
<feature type="transmembrane region" description="Helical" evidence="7">
    <location>
        <begin position="174"/>
        <end position="192"/>
    </location>
</feature>
<evidence type="ECO:0000259" key="9">
    <source>
        <dbReference type="PROSITE" id="PS50928"/>
    </source>
</evidence>
<dbReference type="CDD" id="cd06261">
    <property type="entry name" value="TM_PBP2"/>
    <property type="match status" value="1"/>
</dbReference>
<comment type="similarity">
    <text evidence="7">Belongs to the binding-protein-dependent transport system permease family.</text>
</comment>
<keyword evidence="11" id="KW-1185">Reference proteome</keyword>
<evidence type="ECO:0000256" key="5">
    <source>
        <dbReference type="ARBA" id="ARBA00022989"/>
    </source>
</evidence>
<dbReference type="Proteomes" id="UP000467240">
    <property type="component" value="Unassembled WGS sequence"/>
</dbReference>
<evidence type="ECO:0000256" key="3">
    <source>
        <dbReference type="ARBA" id="ARBA00022475"/>
    </source>
</evidence>
<gene>
    <name evidence="10" type="ORF">F8O01_05710</name>
</gene>
<evidence type="ECO:0000256" key="2">
    <source>
        <dbReference type="ARBA" id="ARBA00022448"/>
    </source>
</evidence>
<comment type="subcellular location">
    <subcellularLocation>
        <location evidence="1 7">Cell membrane</location>
        <topology evidence="1 7">Multi-pass membrane protein</topology>
    </subcellularLocation>
</comment>
<accession>A0A7J5BYJ6</accession>
<keyword evidence="2 7" id="KW-0813">Transport</keyword>
<feature type="domain" description="ABC transmembrane type-1" evidence="9">
    <location>
        <begin position="110"/>
        <end position="299"/>
    </location>
</feature>
<dbReference type="InterPro" id="IPR050366">
    <property type="entry name" value="BP-dependent_transpt_permease"/>
</dbReference>
<sequence>MTVIDAAAETVTETPTDDRGTHSTGPTGEGEQRIGPWRRFRTSWLGTPTVALAVLWLALVLVAAVAPFLLTAGDPLAGDIAQKLLPPSGDHWFGTDQLGRDIYTRTVYGAGLTVQAVLVALALGLTVGSVLGLVSGFAGGVVDAVLMRIADILLAIPTLLLSLAVIVALGFGTLNVAVAVGITSVASISRVMRAEVLKVKQSPYIEAARAGGARTGRILFRHVLPNSLGPVIVLGVLEFGSAILAISALSFLGYGATPPAPEWGALVAQGRDFLAGQGWIATLPGLVVAASVLSANRIANALDDRSER</sequence>
<evidence type="ECO:0000256" key="1">
    <source>
        <dbReference type="ARBA" id="ARBA00004651"/>
    </source>
</evidence>
<comment type="caution">
    <text evidence="10">The sequence shown here is derived from an EMBL/GenBank/DDBJ whole genome shotgun (WGS) entry which is preliminary data.</text>
</comment>
<dbReference type="Gene3D" id="1.10.3720.10">
    <property type="entry name" value="MetI-like"/>
    <property type="match status" value="1"/>
</dbReference>
<protein>
    <submittedName>
        <fullName evidence="10">ABC transporter permease</fullName>
    </submittedName>
</protein>
<feature type="transmembrane region" description="Helical" evidence="7">
    <location>
        <begin position="116"/>
        <end position="142"/>
    </location>
</feature>
<feature type="transmembrane region" description="Helical" evidence="7">
    <location>
        <begin position="274"/>
        <end position="295"/>
    </location>
</feature>
<evidence type="ECO:0000256" key="8">
    <source>
        <dbReference type="SAM" id="MobiDB-lite"/>
    </source>
</evidence>
<dbReference type="InterPro" id="IPR000515">
    <property type="entry name" value="MetI-like"/>
</dbReference>
<dbReference type="RefSeq" id="WP_158039927.1">
    <property type="nucleotide sequence ID" value="NZ_JACCFV010000001.1"/>
</dbReference>
<evidence type="ECO:0000256" key="6">
    <source>
        <dbReference type="ARBA" id="ARBA00023136"/>
    </source>
</evidence>
<dbReference type="PANTHER" id="PTHR43386">
    <property type="entry name" value="OLIGOPEPTIDE TRANSPORT SYSTEM PERMEASE PROTEIN APPC"/>
    <property type="match status" value="1"/>
</dbReference>
<keyword evidence="4 7" id="KW-0812">Transmembrane</keyword>
<dbReference type="GO" id="GO:0005886">
    <property type="term" value="C:plasma membrane"/>
    <property type="evidence" value="ECO:0007669"/>
    <property type="project" value="UniProtKB-SubCell"/>
</dbReference>
<dbReference type="InterPro" id="IPR035906">
    <property type="entry name" value="MetI-like_sf"/>
</dbReference>
<evidence type="ECO:0000256" key="4">
    <source>
        <dbReference type="ARBA" id="ARBA00022692"/>
    </source>
</evidence>
<dbReference type="AlphaFoldDB" id="A0A7J5BYJ6"/>
<dbReference type="Pfam" id="PF00528">
    <property type="entry name" value="BPD_transp_1"/>
    <property type="match status" value="1"/>
</dbReference>
<evidence type="ECO:0000256" key="7">
    <source>
        <dbReference type="RuleBase" id="RU363032"/>
    </source>
</evidence>
<keyword evidence="3" id="KW-1003">Cell membrane</keyword>
<name>A0A7J5BYJ6_9MICO</name>
<dbReference type="SUPFAM" id="SSF161098">
    <property type="entry name" value="MetI-like"/>
    <property type="match status" value="1"/>
</dbReference>
<feature type="transmembrane region" description="Helical" evidence="7">
    <location>
        <begin position="149"/>
        <end position="168"/>
    </location>
</feature>
<organism evidence="10 11">
    <name type="scientific">Pseudoclavibacter chungangensis</name>
    <dbReference type="NCBI Taxonomy" id="587635"/>
    <lineage>
        <taxon>Bacteria</taxon>
        <taxon>Bacillati</taxon>
        <taxon>Actinomycetota</taxon>
        <taxon>Actinomycetes</taxon>
        <taxon>Micrococcales</taxon>
        <taxon>Microbacteriaceae</taxon>
        <taxon>Pseudoclavibacter</taxon>
    </lineage>
</organism>
<dbReference type="EMBL" id="WBJZ01000006">
    <property type="protein sequence ID" value="KAB1659427.1"/>
    <property type="molecule type" value="Genomic_DNA"/>
</dbReference>
<dbReference type="PANTHER" id="PTHR43386:SF1">
    <property type="entry name" value="D,D-DIPEPTIDE TRANSPORT SYSTEM PERMEASE PROTEIN DDPC-RELATED"/>
    <property type="match status" value="1"/>
</dbReference>
<keyword evidence="6 7" id="KW-0472">Membrane</keyword>
<feature type="region of interest" description="Disordered" evidence="8">
    <location>
        <begin position="1"/>
        <end position="33"/>
    </location>
</feature>
<dbReference type="OrthoDB" id="9812701at2"/>
<proteinExistence type="inferred from homology"/>
<feature type="transmembrane region" description="Helical" evidence="7">
    <location>
        <begin position="49"/>
        <end position="70"/>
    </location>
</feature>
<evidence type="ECO:0000313" key="11">
    <source>
        <dbReference type="Proteomes" id="UP000467240"/>
    </source>
</evidence>
<dbReference type="PROSITE" id="PS50928">
    <property type="entry name" value="ABC_TM1"/>
    <property type="match status" value="1"/>
</dbReference>
<reference evidence="10 11" key="1">
    <citation type="submission" date="2019-09" db="EMBL/GenBank/DDBJ databases">
        <title>Phylogeny of genus Pseudoclavibacter and closely related genus.</title>
        <authorList>
            <person name="Li Y."/>
        </authorList>
    </citation>
    <scope>NUCLEOTIDE SEQUENCE [LARGE SCALE GENOMIC DNA]</scope>
    <source>
        <strain evidence="10 11">DSM 23821</strain>
    </source>
</reference>
<dbReference type="GO" id="GO:0055085">
    <property type="term" value="P:transmembrane transport"/>
    <property type="evidence" value="ECO:0007669"/>
    <property type="project" value="InterPro"/>
</dbReference>